<dbReference type="Proteomes" id="UP000280685">
    <property type="component" value="Chromosome 2"/>
</dbReference>
<name>A0ABY6S2A1_PODCO</name>
<organism evidence="1 2">
    <name type="scientific">Podospora comata</name>
    <dbReference type="NCBI Taxonomy" id="48703"/>
    <lineage>
        <taxon>Eukaryota</taxon>
        <taxon>Fungi</taxon>
        <taxon>Dikarya</taxon>
        <taxon>Ascomycota</taxon>
        <taxon>Pezizomycotina</taxon>
        <taxon>Sordariomycetes</taxon>
        <taxon>Sordariomycetidae</taxon>
        <taxon>Sordariales</taxon>
        <taxon>Podosporaceae</taxon>
        <taxon>Podospora</taxon>
    </lineage>
</organism>
<reference evidence="1" key="1">
    <citation type="submission" date="2018-02" db="EMBL/GenBank/DDBJ databases">
        <authorList>
            <person name="Silar P."/>
        </authorList>
    </citation>
    <scope>NUCLEOTIDE SEQUENCE [LARGE SCALE GENOMIC DNA]</scope>
    <source>
        <strain evidence="1">T</strain>
    </source>
</reference>
<evidence type="ECO:0000313" key="2">
    <source>
        <dbReference type="Proteomes" id="UP000280685"/>
    </source>
</evidence>
<protein>
    <submittedName>
        <fullName evidence="1">Uncharacterized protein</fullName>
    </submittedName>
</protein>
<dbReference type="EMBL" id="LR026965">
    <property type="protein sequence ID" value="VBB75500.1"/>
    <property type="molecule type" value="Genomic_DNA"/>
</dbReference>
<sequence length="176" mass="20201">MRGDAYDLQDLIKFTVTSIECIVLYPDVEKPNNSIATLKKSLIRIVANLIEEFVKAVDIAELSVKNRSADDLRNHIRHLQMLAAARHPFPKKGDCDQEDLLDWQKRSELRLLPGDDGFSHWRTAKALFRANARQFLCDPTVQELGQERLEEYDLIGDSEYEDMANGFLDTCCPFNQ</sequence>
<evidence type="ECO:0000313" key="1">
    <source>
        <dbReference type="EMBL" id="VBB75500.1"/>
    </source>
</evidence>
<accession>A0ABY6S2A1</accession>
<proteinExistence type="predicted"/>
<keyword evidence="2" id="KW-1185">Reference proteome</keyword>
<gene>
    <name evidence="1" type="ORF">PODCO_204445</name>
</gene>